<dbReference type="Gene3D" id="3.90.700.10">
    <property type="entry name" value="Succinate dehydrogenase/fumarate reductase flavoprotein, catalytic domain"/>
    <property type="match status" value="1"/>
</dbReference>
<dbReference type="PANTHER" id="PTHR43400">
    <property type="entry name" value="FUMARATE REDUCTASE"/>
    <property type="match status" value="1"/>
</dbReference>
<keyword evidence="3" id="KW-0274">FAD</keyword>
<dbReference type="SUPFAM" id="SSF51905">
    <property type="entry name" value="FAD/NAD(P)-binding domain"/>
    <property type="match status" value="1"/>
</dbReference>
<evidence type="ECO:0000256" key="4">
    <source>
        <dbReference type="ARBA" id="ARBA00023002"/>
    </source>
</evidence>
<dbReference type="InterPro" id="IPR027477">
    <property type="entry name" value="Succ_DH/fumarate_Rdtase_cat_sf"/>
</dbReference>
<comment type="caution">
    <text evidence="6">The sequence shown here is derived from an EMBL/GenBank/DDBJ whole genome shotgun (WGS) entry which is preliminary data.</text>
</comment>
<dbReference type="InterPro" id="IPR012831">
    <property type="entry name" value="CobZ"/>
</dbReference>
<evidence type="ECO:0000259" key="5">
    <source>
        <dbReference type="Pfam" id="PF00890"/>
    </source>
</evidence>
<proteinExistence type="predicted"/>
<keyword evidence="7" id="KW-1185">Reference proteome</keyword>
<evidence type="ECO:0000313" key="6">
    <source>
        <dbReference type="EMBL" id="VCU08730.1"/>
    </source>
</evidence>
<sequence>MRPPALCPGCGHMTAGAPLSEIDVLVAGGAAAGLCAAIAARRAGATVHLVESAPRALRGGNTRHARNFRIAHDRPAPWVPDAYPADAFLADLRRVTEHATDDPVARRLIDGSADLPDFLIDNGVALQPTSRGVLPYSRRTAFLLGGGKAMINALFATAVQLGVGVSYDTALAGLHVEPGHCTVELRRDGSLTPITARAVVVATGGDQADRTALRRQLGDAADTVVVRGTPHADGSGLRLLLAAGAAAVGTPGLGHLVPVDARGPAVDGGIVTRITGIPYGIVVDQHGRRVADERADLRRTHYAQWGPRIAGCPGGRAALVLDHDGLSRAAPTALPPVTAPTLAGLATALAIDPAGLDATVRDVDATAEARGGRPIRVPPFAGYPLVAGVTFLHHGVAVDAAMRVRLRTGGVADRLLAAGGIMAATVLRRGYLAGLGVTLAAVSGRIAGEEAARVAAR</sequence>
<evidence type="ECO:0000313" key="7">
    <source>
        <dbReference type="Proteomes" id="UP000289200"/>
    </source>
</evidence>
<dbReference type="SUPFAM" id="SSF56425">
    <property type="entry name" value="Succinate dehydrogenase/fumarate reductase flavoprotein, catalytic domain"/>
    <property type="match status" value="1"/>
</dbReference>
<dbReference type="InterPro" id="IPR050315">
    <property type="entry name" value="FAD-oxidoreductase_2"/>
</dbReference>
<keyword evidence="4" id="KW-0560">Oxidoreductase</keyword>
<reference evidence="7" key="1">
    <citation type="submission" date="2018-10" db="EMBL/GenBank/DDBJ databases">
        <authorList>
            <person name="Peiro R."/>
            <person name="Begona"/>
            <person name="Cbmso G."/>
            <person name="Lopez M."/>
            <person name="Gonzalez S."/>
            <person name="Sacristan E."/>
            <person name="Castillo E."/>
        </authorList>
    </citation>
    <scope>NUCLEOTIDE SEQUENCE [LARGE SCALE GENOMIC DNA]</scope>
</reference>
<accession>A0A3S4DF20</accession>
<organism evidence="6 7">
    <name type="scientific">Rhodoplanes serenus</name>
    <dbReference type="NCBI Taxonomy" id="200615"/>
    <lineage>
        <taxon>Bacteria</taxon>
        <taxon>Pseudomonadati</taxon>
        <taxon>Pseudomonadota</taxon>
        <taxon>Alphaproteobacteria</taxon>
        <taxon>Hyphomicrobiales</taxon>
        <taxon>Nitrobacteraceae</taxon>
        <taxon>Rhodoplanes</taxon>
    </lineage>
</organism>
<dbReference type="AlphaFoldDB" id="A0A3S4DF20"/>
<dbReference type="InterPro" id="IPR003953">
    <property type="entry name" value="FAD-dep_OxRdtase_2_FAD-bd"/>
</dbReference>
<dbReference type="PANTHER" id="PTHR43400:SF7">
    <property type="entry name" value="FAD-DEPENDENT OXIDOREDUCTASE 2 FAD BINDING DOMAIN-CONTAINING PROTEIN"/>
    <property type="match status" value="1"/>
</dbReference>
<gene>
    <name evidence="6" type="primary">ifcA_1</name>
    <name evidence="6" type="ORF">RHODGE_RHODGE_01894</name>
</gene>
<dbReference type="NCBIfam" id="NF006130">
    <property type="entry name" value="PRK08274.1"/>
    <property type="match status" value="1"/>
</dbReference>
<dbReference type="Pfam" id="PF00890">
    <property type="entry name" value="FAD_binding_2"/>
    <property type="match status" value="1"/>
</dbReference>
<dbReference type="Gene3D" id="3.50.50.60">
    <property type="entry name" value="FAD/NAD(P)-binding domain"/>
    <property type="match status" value="1"/>
</dbReference>
<evidence type="ECO:0000256" key="3">
    <source>
        <dbReference type="ARBA" id="ARBA00022827"/>
    </source>
</evidence>
<dbReference type="RefSeq" id="WP_244601551.1">
    <property type="nucleotide sequence ID" value="NZ_UWOC01000134.1"/>
</dbReference>
<dbReference type="GO" id="GO:0016491">
    <property type="term" value="F:oxidoreductase activity"/>
    <property type="evidence" value="ECO:0007669"/>
    <property type="project" value="UniProtKB-KW"/>
</dbReference>
<dbReference type="Proteomes" id="UP000289200">
    <property type="component" value="Unassembled WGS sequence"/>
</dbReference>
<feature type="domain" description="FAD-dependent oxidoreductase 2 FAD-binding" evidence="5">
    <location>
        <begin position="23"/>
        <end position="426"/>
    </location>
</feature>
<evidence type="ECO:0000256" key="1">
    <source>
        <dbReference type="ARBA" id="ARBA00001974"/>
    </source>
</evidence>
<dbReference type="EMBL" id="UWOC01000134">
    <property type="protein sequence ID" value="VCU08730.1"/>
    <property type="molecule type" value="Genomic_DNA"/>
</dbReference>
<dbReference type="InterPro" id="IPR036188">
    <property type="entry name" value="FAD/NAD-bd_sf"/>
</dbReference>
<dbReference type="NCBIfam" id="TIGR02485">
    <property type="entry name" value="CobZ_N-term"/>
    <property type="match status" value="1"/>
</dbReference>
<evidence type="ECO:0000256" key="2">
    <source>
        <dbReference type="ARBA" id="ARBA00022630"/>
    </source>
</evidence>
<comment type="cofactor">
    <cofactor evidence="1">
        <name>FAD</name>
        <dbReference type="ChEBI" id="CHEBI:57692"/>
    </cofactor>
</comment>
<name>A0A3S4DF20_9BRAD</name>
<protein>
    <submittedName>
        <fullName evidence="6">Fumarate reductase flavoprotein subunit</fullName>
    </submittedName>
</protein>
<keyword evidence="2" id="KW-0285">Flavoprotein</keyword>